<name>A0ACC0H923_9ERIC</name>
<proteinExistence type="predicted"/>
<accession>A0ACC0H923</accession>
<evidence type="ECO:0000313" key="1">
    <source>
        <dbReference type="EMBL" id="KAI8010037.1"/>
    </source>
</evidence>
<dbReference type="Proteomes" id="UP001060215">
    <property type="component" value="Chromosome 5"/>
</dbReference>
<sequence length="221" mass="24731">MEGHHCIGMLEIAEIYFNTSSENLKQLLRDFFNSMDEDHDQKVSLSEFLNNMKEGGLVKAENPPEMFKLLDVNRDGSLDFKEVVALYYVIKSGRPFCRGCGKFIPGMFFSCLICFDNEDDKFCVCPKCFTNENKSYNHKHMPDHFLDNFTLLEAKRKMAIDTRKPPPPPLEEPKKKSTLLLRLLESEIGATVVARAEAVADSGAAAAADFAAAAADSCSIM</sequence>
<reference evidence="1 2" key="1">
    <citation type="journal article" date="2022" name="Plant J.">
        <title>Chromosome-level genome of Camellia lanceoleosa provides a valuable resource for understanding genome evolution and self-incompatibility.</title>
        <authorList>
            <person name="Gong W."/>
            <person name="Xiao S."/>
            <person name="Wang L."/>
            <person name="Liao Z."/>
            <person name="Chang Y."/>
            <person name="Mo W."/>
            <person name="Hu G."/>
            <person name="Li W."/>
            <person name="Zhao G."/>
            <person name="Zhu H."/>
            <person name="Hu X."/>
            <person name="Ji K."/>
            <person name="Xiang X."/>
            <person name="Song Q."/>
            <person name="Yuan D."/>
            <person name="Jin S."/>
            <person name="Zhang L."/>
        </authorList>
    </citation>
    <scope>NUCLEOTIDE SEQUENCE [LARGE SCALE GENOMIC DNA]</scope>
    <source>
        <strain evidence="1">SQ_2022a</strain>
    </source>
</reference>
<comment type="caution">
    <text evidence="1">The sequence shown here is derived from an EMBL/GenBank/DDBJ whole genome shotgun (WGS) entry which is preliminary data.</text>
</comment>
<organism evidence="1 2">
    <name type="scientific">Camellia lanceoleosa</name>
    <dbReference type="NCBI Taxonomy" id="1840588"/>
    <lineage>
        <taxon>Eukaryota</taxon>
        <taxon>Viridiplantae</taxon>
        <taxon>Streptophyta</taxon>
        <taxon>Embryophyta</taxon>
        <taxon>Tracheophyta</taxon>
        <taxon>Spermatophyta</taxon>
        <taxon>Magnoliopsida</taxon>
        <taxon>eudicotyledons</taxon>
        <taxon>Gunneridae</taxon>
        <taxon>Pentapetalae</taxon>
        <taxon>asterids</taxon>
        <taxon>Ericales</taxon>
        <taxon>Theaceae</taxon>
        <taxon>Camellia</taxon>
    </lineage>
</organism>
<protein>
    <submittedName>
        <fullName evidence="1">Uncharacterized protein</fullName>
    </submittedName>
</protein>
<dbReference type="EMBL" id="CM045762">
    <property type="protein sequence ID" value="KAI8010037.1"/>
    <property type="molecule type" value="Genomic_DNA"/>
</dbReference>
<evidence type="ECO:0000313" key="2">
    <source>
        <dbReference type="Proteomes" id="UP001060215"/>
    </source>
</evidence>
<keyword evidence="2" id="KW-1185">Reference proteome</keyword>
<gene>
    <name evidence="1" type="ORF">LOK49_LG06G02580</name>
</gene>